<organism evidence="2 3">
    <name type="scientific">Pseudomonas phage PhiPA3</name>
    <name type="common">Pseudomonas aeruginosa phage PhiPA3</name>
    <dbReference type="NCBI Taxonomy" id="998086"/>
    <lineage>
        <taxon>Viruses</taxon>
        <taxon>Duplodnaviria</taxon>
        <taxon>Heunggongvirae</taxon>
        <taxon>Uroviricota</taxon>
        <taxon>Caudoviricetes</taxon>
        <taxon>Chimalliviridae</taxon>
        <taxon>Miltoncavirus</taxon>
        <taxon>Miltoncavirus PhiPA3</taxon>
    </lineage>
</organism>
<feature type="compositionally biased region" description="Polar residues" evidence="1">
    <location>
        <begin position="1"/>
        <end position="11"/>
    </location>
</feature>
<dbReference type="Pfam" id="PF12699">
    <property type="entry name" value="phiKZ_IP"/>
    <property type="match status" value="1"/>
</dbReference>
<feature type="region of interest" description="Disordered" evidence="1">
    <location>
        <begin position="340"/>
        <end position="373"/>
    </location>
</feature>
<name>F8SJX3_BPPA3</name>
<dbReference type="OrthoDB" id="15209at10239"/>
<keyword evidence="3" id="KW-1185">Reference proteome</keyword>
<dbReference type="EMBL" id="HQ630627">
    <property type="protein sequence ID" value="AEH03519.1"/>
    <property type="molecule type" value="Genomic_DNA"/>
</dbReference>
<dbReference type="RefSeq" id="YP_009217175.1">
    <property type="nucleotide sequence ID" value="NC_028999.1"/>
</dbReference>
<dbReference type="Proteomes" id="UP000008388">
    <property type="component" value="Segment"/>
</dbReference>
<gene>
    <name evidence="2" type="primary">095</name>
</gene>
<evidence type="ECO:0000313" key="2">
    <source>
        <dbReference type="EMBL" id="AEH03519.1"/>
    </source>
</evidence>
<accession>F8SJX3</accession>
<evidence type="ECO:0000256" key="1">
    <source>
        <dbReference type="SAM" id="MobiDB-lite"/>
    </source>
</evidence>
<protein>
    <submittedName>
        <fullName evidence="2">Virion structural protein</fullName>
    </submittedName>
</protein>
<reference evidence="2 3" key="1">
    <citation type="journal article" date="2011" name="Microbiology">
        <title>The Pseudomonas aeruginosa generalized transducing phage phiPA3 is a new member of the phiKZ-like group of 'jumbo' phages, and infects model laboratory strains and clinical isolates from cystic fibrosis patients.</title>
        <authorList>
            <person name="Monson R."/>
            <person name="Foulds I."/>
            <person name="Foweraker J."/>
            <person name="Welch M."/>
            <person name="Salmond G.P."/>
        </authorList>
    </citation>
    <scope>NUCLEOTIDE SEQUENCE [LARGE SCALE GENOMIC DNA]</scope>
</reference>
<dbReference type="GeneID" id="26643624"/>
<feature type="compositionally biased region" description="Polar residues" evidence="1">
    <location>
        <begin position="350"/>
        <end position="363"/>
    </location>
</feature>
<organismHost>
    <name type="scientific">Pseudomonas aeruginosa</name>
    <dbReference type="NCBI Taxonomy" id="287"/>
</organismHost>
<feature type="region of interest" description="Disordered" evidence="1">
    <location>
        <begin position="1"/>
        <end position="25"/>
    </location>
</feature>
<evidence type="ECO:0000313" key="3">
    <source>
        <dbReference type="Proteomes" id="UP000008388"/>
    </source>
</evidence>
<dbReference type="KEGG" id="vg:26643624"/>
<proteinExistence type="predicted"/>
<sequence length="438" mass="50379">MVDSIVNQTQPEHLDGVEPVDLPVSPEDQTKLESIDISLEAFHAELDRLEKLDHFIHSDTGKQSPEMLRYAVEKFGFADAISTEDITDSAKQVWDRTKYNLKRFQSDLYGYAKVLQSGNDRIVERISMLYDTASNIKDKPYQEEIEIRKNAKFGIDGKFEPHDIRPVMIQTQNLLDFYDKVLLPYMAMIDKMINNLSFDEKWTEDATIDFSIFYAKRWLKGALPVENDQRFRVNASVFRSDLTQGNRSIYFSGPTEAETDKIQDWAFMVNTIRDFRFKYYTVPEQKPVNPEDNKIEVPASNQIRQRLGVLMGLAKRLQARKGYDQKLSAALRKLEQSADRVRSKAGQIRTMDNNDPNSPTNRPTEAKNEARPAVSNVIHDLTMILNNVTRMITDYNNALAGMIRLISGLAFIADLELKAFQAPLRKPTEEEQKRLAPR</sequence>
<dbReference type="InterPro" id="IPR024413">
    <property type="entry name" value="Phage_phiKZ_Orf92_int-head"/>
</dbReference>